<feature type="domain" description="Glycosyl hydrolase family 78 alpha-rhamnosidase N-terminal" evidence="2">
    <location>
        <begin position="37"/>
        <end position="175"/>
    </location>
</feature>
<dbReference type="Proteomes" id="UP000677515">
    <property type="component" value="Chromosome"/>
</dbReference>
<dbReference type="PANTHER" id="PTHR34987">
    <property type="entry name" value="C, PUTATIVE (AFU_ORTHOLOGUE AFUA_3G02880)-RELATED"/>
    <property type="match status" value="1"/>
</dbReference>
<sequence length="524" mass="60276">MVAAMQKHSELRTRTHAAFLTQADAMRPALYRQRVMPISVVTMIPDALTIHGWRSEARFTPEQLSQQTFASGDEFIVDFGQHCVGYLSLRCESAGSPPDAPAHLQFIFGEISAEVAESFSQYDGWLSRSWLQQEDSYLDVLPVEMTLPRRYCCRYVKVRVVSTSPKYGLRFPTFHLDTVSSASDSTLQQVQIADPLLREIDEISVRTLKNCMQDVFEDGPKRDRRLWLGDLRLQALVNYPTYAHNDLVKRCLYLFAGVTREDGMVSSNLFMQPQVIADDTFLFDYALLFVATLEDYVAATGDRATLDDLWPTARRQIELSLQRLDDRHILRDSEDWWAFIDWHEQLNKQAAAQGVLIYALRKGIQLARRCDNANIAWLETTLERVSQAALTHLWDDEQGFFVSGEARQVSWAAQVWLILGEVGDVAFRRQLLARLQRHPPVIKMHTPYMMHHFIEALLTHGEREQAVAEIKRYWGGMVQAGAETFWELYDPDNPDYSPYGSKLINSYCHAWSCTPAWLIRHFEL</sequence>
<dbReference type="SUPFAM" id="SSF48208">
    <property type="entry name" value="Six-hairpin glycosidases"/>
    <property type="match status" value="1"/>
</dbReference>
<organism evidence="3 4">
    <name type="scientific">Erwinia rhapontici</name>
    <name type="common">Pectobacterium rhapontici</name>
    <dbReference type="NCBI Taxonomy" id="55212"/>
    <lineage>
        <taxon>Bacteria</taxon>
        <taxon>Pseudomonadati</taxon>
        <taxon>Pseudomonadota</taxon>
        <taxon>Gammaproteobacteria</taxon>
        <taxon>Enterobacterales</taxon>
        <taxon>Erwiniaceae</taxon>
        <taxon>Erwinia</taxon>
    </lineage>
</organism>
<evidence type="ECO:0000313" key="3">
    <source>
        <dbReference type="EMBL" id="BCQ35446.1"/>
    </source>
</evidence>
<feature type="domain" description="Alpha-L-rhamnosidase six-hairpin glycosidase" evidence="1">
    <location>
        <begin position="191"/>
        <end position="518"/>
    </location>
</feature>
<dbReference type="InterPro" id="IPR008928">
    <property type="entry name" value="6-hairpin_glycosidase_sf"/>
</dbReference>
<dbReference type="InterPro" id="IPR035396">
    <property type="entry name" value="Bac_rhamnosid6H"/>
</dbReference>
<dbReference type="EMBL" id="AP024329">
    <property type="protein sequence ID" value="BCQ35446.1"/>
    <property type="molecule type" value="Genomic_DNA"/>
</dbReference>
<evidence type="ECO:0000313" key="4">
    <source>
        <dbReference type="Proteomes" id="UP000677515"/>
    </source>
</evidence>
<dbReference type="PANTHER" id="PTHR34987:SF4">
    <property type="entry name" value="ALPHA-L-RHAMNOSIDASE C-TERMINAL DOMAIN-CONTAINING PROTEIN"/>
    <property type="match status" value="1"/>
</dbReference>
<accession>A0ABM7N1Y8</accession>
<dbReference type="Pfam" id="PF17389">
    <property type="entry name" value="Bac_rhamnosid6H"/>
    <property type="match status" value="1"/>
</dbReference>
<proteinExistence type="predicted"/>
<evidence type="ECO:0000259" key="1">
    <source>
        <dbReference type="Pfam" id="PF17389"/>
    </source>
</evidence>
<dbReference type="InterPro" id="IPR049164">
    <property type="entry name" value="Glyco_hydro_78_N"/>
</dbReference>
<keyword evidence="4" id="KW-1185">Reference proteome</keyword>
<dbReference type="Pfam" id="PF21104">
    <property type="entry name" value="Glyco_hydro_78_N"/>
    <property type="match status" value="1"/>
</dbReference>
<dbReference type="InterPro" id="IPR012341">
    <property type="entry name" value="6hp_glycosidase-like_sf"/>
</dbReference>
<name>A0ABM7N1Y8_ERWRD</name>
<protein>
    <submittedName>
        <fullName evidence="3">Alpha-L-rhamnosidase</fullName>
    </submittedName>
</protein>
<dbReference type="Gene3D" id="1.50.10.10">
    <property type="match status" value="1"/>
</dbReference>
<dbReference type="RefSeq" id="WP_425268804.1">
    <property type="nucleotide sequence ID" value="NZ_AP024329.1"/>
</dbReference>
<gene>
    <name evidence="3" type="primary">ram2</name>
    <name evidence="3" type="ORF">ERHA53_27890</name>
</gene>
<evidence type="ECO:0000259" key="2">
    <source>
        <dbReference type="Pfam" id="PF21104"/>
    </source>
</evidence>
<reference evidence="3 4" key="1">
    <citation type="submission" date="2021-01" db="EMBL/GenBank/DDBJ databases">
        <title>Complete genome sequence of Erwinia rhapontici MAFF 311153.</title>
        <authorList>
            <person name="Morohoshi T."/>
            <person name="Someya N."/>
        </authorList>
    </citation>
    <scope>NUCLEOTIDE SEQUENCE [LARGE SCALE GENOMIC DNA]</scope>
    <source>
        <strain evidence="3 4">MAFF 311153</strain>
    </source>
</reference>